<accession>A0AA97P2D4</accession>
<gene>
    <name evidence="1" type="ORF">OOU_Y34scaffold00334g21</name>
</gene>
<sequence length="138" mass="15343">MYICLSASYIVHCKERANRVSNDEASSKVKVRIRDVEGSWQQDSLEARHSPGFESEADSNGIQMHQSPVILKFDTDGTAAIPRLLAVSPVTPVPWPDSIRSTVFFQWLSPKLLATLPRQGCPRSLKLSESSNGMRCRA</sequence>
<protein>
    <submittedName>
        <fullName evidence="1">Uncharacterized protein</fullName>
    </submittedName>
</protein>
<dbReference type="Proteomes" id="UP000011086">
    <property type="component" value="Unassembled WGS sequence"/>
</dbReference>
<organism evidence="1">
    <name type="scientific">Pyricularia oryzae (strain Y34)</name>
    <name type="common">Rice blast fungus</name>
    <name type="synonym">Magnaporthe oryzae</name>
    <dbReference type="NCBI Taxonomy" id="1143189"/>
    <lineage>
        <taxon>Eukaryota</taxon>
        <taxon>Fungi</taxon>
        <taxon>Dikarya</taxon>
        <taxon>Ascomycota</taxon>
        <taxon>Pezizomycotina</taxon>
        <taxon>Sordariomycetes</taxon>
        <taxon>Sordariomycetidae</taxon>
        <taxon>Magnaporthales</taxon>
        <taxon>Pyriculariaceae</taxon>
        <taxon>Pyricularia</taxon>
    </lineage>
</organism>
<reference evidence="1" key="1">
    <citation type="journal article" date="2012" name="PLoS Genet.">
        <title>Comparative analysis of the genomes of two field isolates of the rice blast fungus Magnaporthe oryzae.</title>
        <authorList>
            <person name="Xue M."/>
            <person name="Yang J."/>
            <person name="Li Z."/>
            <person name="Hu S."/>
            <person name="Yao N."/>
            <person name="Dean R.A."/>
            <person name="Zhao W."/>
            <person name="Shen M."/>
            <person name="Zhang H."/>
            <person name="Li C."/>
            <person name="Liu L."/>
            <person name="Cao L."/>
            <person name="Xu X."/>
            <person name="Xing Y."/>
            <person name="Hsiang T."/>
            <person name="Zhang Z."/>
            <person name="Xu J.R."/>
            <person name="Peng Y.L."/>
        </authorList>
    </citation>
    <scope>NUCLEOTIDE SEQUENCE</scope>
    <source>
        <strain evidence="1">Y34</strain>
    </source>
</reference>
<proteinExistence type="predicted"/>
<name>A0AA97P2D4_PYRO3</name>
<dbReference type="AlphaFoldDB" id="A0AA97P2D4"/>
<dbReference type="EMBL" id="JH793329">
    <property type="protein sequence ID" value="ELQ40851.1"/>
    <property type="molecule type" value="Genomic_DNA"/>
</dbReference>
<evidence type="ECO:0000313" key="1">
    <source>
        <dbReference type="EMBL" id="ELQ40851.1"/>
    </source>
</evidence>